<dbReference type="EMBL" id="AMCZ02000012">
    <property type="protein sequence ID" value="EWC41203.1"/>
    <property type="molecule type" value="Genomic_DNA"/>
</dbReference>
<gene>
    <name evidence="1" type="ORF">B597_011070</name>
</gene>
<dbReference type="Gene3D" id="1.10.3540.10">
    <property type="entry name" value="uncharacterized protein from magnetospirillum magneticum domain"/>
    <property type="match status" value="1"/>
</dbReference>
<evidence type="ECO:0008006" key="3">
    <source>
        <dbReference type="Google" id="ProtNLM"/>
    </source>
</evidence>
<organism evidence="1 2">
    <name type="scientific">Stutzerimonas stutzeri KOS6</name>
    <dbReference type="NCBI Taxonomy" id="1218352"/>
    <lineage>
        <taxon>Bacteria</taxon>
        <taxon>Pseudomonadati</taxon>
        <taxon>Pseudomonadota</taxon>
        <taxon>Gammaproteobacteria</taxon>
        <taxon>Pseudomonadales</taxon>
        <taxon>Pseudomonadaceae</taxon>
        <taxon>Stutzerimonas</taxon>
    </lineage>
</organism>
<dbReference type="InterPro" id="IPR014948">
    <property type="entry name" value="BrxA"/>
</dbReference>
<dbReference type="Proteomes" id="UP000026923">
    <property type="component" value="Unassembled WGS sequence"/>
</dbReference>
<dbReference type="AlphaFoldDB" id="A0A061JRD2"/>
<proteinExistence type="predicted"/>
<reference evidence="1 2" key="1">
    <citation type="journal article" date="2013" name="Genome Announc.">
        <title>Draft Genome of the Nitrogen-Fixing Bacterium Pseudomonas stutzeri Strain KOS6 Isolated from Industrial Hydrocarbon Sludge.</title>
        <authorList>
            <person name="Grigoryeva T.V."/>
            <person name="Laikov A.V."/>
            <person name="Naumova R.P."/>
            <person name="Manolov A.I."/>
            <person name="Larin A.K."/>
            <person name="Karpova I.Y."/>
            <person name="Semashko T.A."/>
            <person name="Alexeev D.G."/>
            <person name="Kostryukova E.S."/>
            <person name="Muller R."/>
            <person name="Govorun V.M."/>
        </authorList>
    </citation>
    <scope>NUCLEOTIDE SEQUENCE [LARGE SCALE GENOMIC DNA]</scope>
    <source>
        <strain evidence="1 2">KOS6</strain>
    </source>
</reference>
<evidence type="ECO:0000313" key="1">
    <source>
        <dbReference type="EMBL" id="EWC41203.1"/>
    </source>
</evidence>
<dbReference type="InterPro" id="IPR023137">
    <property type="entry name" value="BrxA_sf"/>
</dbReference>
<dbReference type="OrthoDB" id="981635at2"/>
<dbReference type="HOGENOM" id="CLU_112445_1_0_6"/>
<protein>
    <recommendedName>
        <fullName evidence="3">Inner membrane protein</fullName>
    </recommendedName>
</protein>
<accession>A0A061JRD2</accession>
<name>A0A061JRD2_STUST</name>
<sequence length="204" mass="23927">MSNDRYSMSFTTGSLFHRESVKLAALYLDLGDWNSVRDKVIAENLLQTRTLNTLKRVCREVVSRLRALTQGELEFLVEASHQEQAYLLWLAVCRRYRFIADFAVEVLRERYITLKSDLTHEDFDSFFNRKSEWHLELDEITPATRSKLRQVLFKILREADLLTANNMIHAAMPSPRLLDLIHQGSRRDVLYFPAFESDVKGMKR</sequence>
<dbReference type="Pfam" id="PF08849">
    <property type="entry name" value="BrxA"/>
    <property type="match status" value="1"/>
</dbReference>
<comment type="caution">
    <text evidence="1">The sequence shown here is derived from an EMBL/GenBank/DDBJ whole genome shotgun (WGS) entry which is preliminary data.</text>
</comment>
<dbReference type="eggNOG" id="ENOG502ZBZT">
    <property type="taxonomic scope" value="Bacteria"/>
</dbReference>
<evidence type="ECO:0000313" key="2">
    <source>
        <dbReference type="Proteomes" id="UP000026923"/>
    </source>
</evidence>
<dbReference type="RefSeq" id="WP_003294211.1">
    <property type="nucleotide sequence ID" value="NZ_KK020677.1"/>
</dbReference>